<dbReference type="AlphaFoldDB" id="A0A292PR35"/>
<dbReference type="SUPFAM" id="SSF49785">
    <property type="entry name" value="Galactose-binding domain-like"/>
    <property type="match status" value="1"/>
</dbReference>
<organism evidence="2 3">
    <name type="scientific">Tuber aestivum</name>
    <name type="common">summer truffle</name>
    <dbReference type="NCBI Taxonomy" id="59557"/>
    <lineage>
        <taxon>Eukaryota</taxon>
        <taxon>Fungi</taxon>
        <taxon>Dikarya</taxon>
        <taxon>Ascomycota</taxon>
        <taxon>Pezizomycotina</taxon>
        <taxon>Pezizomycetes</taxon>
        <taxon>Pezizales</taxon>
        <taxon>Tuberaceae</taxon>
        <taxon>Tuber</taxon>
    </lineage>
</organism>
<protein>
    <recommendedName>
        <fullName evidence="1">Allantoicase domain-containing protein</fullName>
    </recommendedName>
</protein>
<evidence type="ECO:0000313" key="2">
    <source>
        <dbReference type="EMBL" id="CUS08933.1"/>
    </source>
</evidence>
<dbReference type="GO" id="GO:0004037">
    <property type="term" value="F:allantoicase activity"/>
    <property type="evidence" value="ECO:0007669"/>
    <property type="project" value="InterPro"/>
</dbReference>
<feature type="non-terminal residue" evidence="2">
    <location>
        <position position="1"/>
    </location>
</feature>
<evidence type="ECO:0000259" key="1">
    <source>
        <dbReference type="Pfam" id="PF03561"/>
    </source>
</evidence>
<dbReference type="Pfam" id="PF03561">
    <property type="entry name" value="Allantoicase"/>
    <property type="match status" value="1"/>
</dbReference>
<dbReference type="InterPro" id="IPR008979">
    <property type="entry name" value="Galactose-bd-like_sf"/>
</dbReference>
<gene>
    <name evidence="2" type="ORF">GSTUAT00006992001</name>
</gene>
<dbReference type="Gene3D" id="2.60.120.260">
    <property type="entry name" value="Galactose-binding domain-like"/>
    <property type="match status" value="1"/>
</dbReference>
<sequence>ELIIPAHSCEADKEPAFEYTLFQNINGKAVTHVKIVIIPDGGVKRLRVFRERAI</sequence>
<feature type="domain" description="Allantoicase" evidence="1">
    <location>
        <begin position="3"/>
        <end position="51"/>
    </location>
</feature>
<keyword evidence="3" id="KW-1185">Reference proteome</keyword>
<reference evidence="2" key="1">
    <citation type="submission" date="2015-10" db="EMBL/GenBank/DDBJ databases">
        <authorList>
            <person name="Regsiter A."/>
            <person name="william w."/>
        </authorList>
    </citation>
    <scope>NUCLEOTIDE SEQUENCE</scope>
    <source>
        <strain evidence="2">Montdore</strain>
    </source>
</reference>
<feature type="non-terminal residue" evidence="2">
    <location>
        <position position="54"/>
    </location>
</feature>
<name>A0A292PR35_9PEZI</name>
<accession>A0A292PR35</accession>
<dbReference type="EMBL" id="LN891106">
    <property type="protein sequence ID" value="CUS08933.1"/>
    <property type="molecule type" value="Genomic_DNA"/>
</dbReference>
<dbReference type="InterPro" id="IPR015908">
    <property type="entry name" value="Allantoicase_dom"/>
</dbReference>
<evidence type="ECO:0000313" key="3">
    <source>
        <dbReference type="Proteomes" id="UP001412239"/>
    </source>
</evidence>
<dbReference type="Proteomes" id="UP001412239">
    <property type="component" value="Unassembled WGS sequence"/>
</dbReference>
<proteinExistence type="predicted"/>
<dbReference type="GO" id="GO:0000256">
    <property type="term" value="P:allantoin catabolic process"/>
    <property type="evidence" value="ECO:0007669"/>
    <property type="project" value="InterPro"/>
</dbReference>